<reference evidence="1 2" key="1">
    <citation type="submission" date="2016-09" db="EMBL/GenBank/DDBJ databases">
        <title>Xenorhabdus thuongxuanensis sp. nov. and Xenorhabdus eapokensis sp. nov., isolated from Steinernema species.</title>
        <authorList>
            <person name="Kaempfer P."/>
            <person name="Tobias N.J."/>
            <person name="Phan Ke L."/>
            <person name="Bode H.B."/>
            <person name="Glaeser S.P."/>
        </authorList>
    </citation>
    <scope>NUCLEOTIDE SEQUENCE [LARGE SCALE GENOMIC DNA]</scope>
    <source>
        <strain evidence="1 2">DL20</strain>
    </source>
</reference>
<proteinExistence type="predicted"/>
<sequence>MPKRTFLVNEELTMSWAEYLRQQEKRRKIWQIATPEDFEDLSENDG</sequence>
<dbReference type="EMBL" id="MKGQ01000014">
    <property type="protein sequence ID" value="OKP02584.1"/>
    <property type="molecule type" value="Genomic_DNA"/>
</dbReference>
<protein>
    <submittedName>
        <fullName evidence="1">Uncharacterized protein</fullName>
    </submittedName>
</protein>
<accession>A0A1Q5TQT0</accession>
<keyword evidence="2" id="KW-1185">Reference proteome</keyword>
<dbReference type="AlphaFoldDB" id="A0A1Q5TQT0"/>
<dbReference type="STRING" id="1873482.Xedl_02235"/>
<dbReference type="Proteomes" id="UP000186268">
    <property type="component" value="Unassembled WGS sequence"/>
</dbReference>
<comment type="caution">
    <text evidence="1">The sequence shown here is derived from an EMBL/GenBank/DDBJ whole genome shotgun (WGS) entry which is preliminary data.</text>
</comment>
<name>A0A1Q5TQT0_9GAMM</name>
<gene>
    <name evidence="1" type="ORF">Xedl_02235</name>
</gene>
<evidence type="ECO:0000313" key="1">
    <source>
        <dbReference type="EMBL" id="OKP02584.1"/>
    </source>
</evidence>
<organism evidence="1 2">
    <name type="scientific">Xenorhabdus eapokensis</name>
    <dbReference type="NCBI Taxonomy" id="1873482"/>
    <lineage>
        <taxon>Bacteria</taxon>
        <taxon>Pseudomonadati</taxon>
        <taxon>Pseudomonadota</taxon>
        <taxon>Gammaproteobacteria</taxon>
        <taxon>Enterobacterales</taxon>
        <taxon>Morganellaceae</taxon>
        <taxon>Xenorhabdus</taxon>
    </lineage>
</organism>
<evidence type="ECO:0000313" key="2">
    <source>
        <dbReference type="Proteomes" id="UP000186268"/>
    </source>
</evidence>